<dbReference type="InterPro" id="IPR000014">
    <property type="entry name" value="PAS"/>
</dbReference>
<dbReference type="Pfam" id="PF13426">
    <property type="entry name" value="PAS_9"/>
    <property type="match status" value="1"/>
</dbReference>
<proteinExistence type="predicted"/>
<dbReference type="PANTHER" id="PTHR35152:SF1">
    <property type="entry name" value="DOMAIN SIGNALLING PROTEIN, PUTATIVE (AFU_ORTHOLOGUE AFUA_5G11310)-RELATED"/>
    <property type="match status" value="1"/>
</dbReference>
<dbReference type="EMBL" id="JAWCUD010000001">
    <property type="protein sequence ID" value="MDU0199787.1"/>
    <property type="molecule type" value="Genomic_DNA"/>
</dbReference>
<evidence type="ECO:0000256" key="1">
    <source>
        <dbReference type="PROSITE-ProRule" id="PRU00244"/>
    </source>
</evidence>
<dbReference type="Gene3D" id="3.30.450.20">
    <property type="entry name" value="PAS domain"/>
    <property type="match status" value="1"/>
</dbReference>
<evidence type="ECO:0000313" key="5">
    <source>
        <dbReference type="Proteomes" id="UP001260980"/>
    </source>
</evidence>
<keyword evidence="1" id="KW-0812">Transmembrane</keyword>
<feature type="transmembrane region" description="Helical" evidence="1">
    <location>
        <begin position="45"/>
        <end position="73"/>
    </location>
</feature>
<dbReference type="PANTHER" id="PTHR35152">
    <property type="entry name" value="DOMAIN SIGNALLING PROTEIN, PUTATIVE (AFU_ORTHOLOGUE AFUA_5G11310)-RELATED"/>
    <property type="match status" value="1"/>
</dbReference>
<keyword evidence="1" id="KW-0472">Membrane</keyword>
<sequence length="372" mass="41028">MHLAEAHPYSLYLIFLAFVVVLLASCTSLKLTQRIADSSPWQQKLWILSSASTLALGIWSMHFIAILACPYLAVKSFDMSTLFTSLAIAVIGSITGFTVMYFAALEFPKFLLGGTFMGLSIAGMHFMNMSALNQVEIRYAPLPFILTILIAIIASISALYLSNYAKQKAIVTSGFVLSLILTGMHYLGMSAAKITYSDSSLLTEHYRTSMDSYVLALLIAFGTIIFLSINLFYSMKIDQKVAEQFALKASLLDISIDCIMVFNSRGWIIDCNPATSAAFGYTRKQALTLTVFDFLFPFDRNGEAAASLFQQLSRQDAALLGKRMEMAAYRADRSEFPAEITITGFQFKGKMMFAATIRDITNQKRSASASAS</sequence>
<organism evidence="4 5">
    <name type="scientific">Paenibacillus violae</name>
    <dbReference type="NCBI Taxonomy" id="3077234"/>
    <lineage>
        <taxon>Bacteria</taxon>
        <taxon>Bacillati</taxon>
        <taxon>Bacillota</taxon>
        <taxon>Bacilli</taxon>
        <taxon>Bacillales</taxon>
        <taxon>Paenibacillaceae</taxon>
        <taxon>Paenibacillus</taxon>
    </lineage>
</organism>
<accession>A0ABU3R695</accession>
<keyword evidence="1" id="KW-1133">Transmembrane helix</keyword>
<feature type="domain" description="MHYT" evidence="3">
    <location>
        <begin position="9"/>
        <end position="195"/>
    </location>
</feature>
<evidence type="ECO:0000259" key="2">
    <source>
        <dbReference type="PROSITE" id="PS50112"/>
    </source>
</evidence>
<dbReference type="InterPro" id="IPR005330">
    <property type="entry name" value="MHYT_dom"/>
</dbReference>
<feature type="domain" description="PAS" evidence="2">
    <location>
        <begin position="244"/>
        <end position="315"/>
    </location>
</feature>
<keyword evidence="5" id="KW-1185">Reference proteome</keyword>
<feature type="transmembrane region" description="Helical" evidence="1">
    <location>
        <begin position="110"/>
        <end position="127"/>
    </location>
</feature>
<feature type="transmembrane region" description="Helical" evidence="1">
    <location>
        <begin position="79"/>
        <end position="103"/>
    </location>
</feature>
<dbReference type="InterPro" id="IPR035965">
    <property type="entry name" value="PAS-like_dom_sf"/>
</dbReference>
<gene>
    <name evidence="4" type="ORF">RQP52_01730</name>
</gene>
<feature type="transmembrane region" description="Helical" evidence="1">
    <location>
        <begin position="169"/>
        <end position="192"/>
    </location>
</feature>
<dbReference type="PROSITE" id="PS50924">
    <property type="entry name" value="MHYT"/>
    <property type="match status" value="1"/>
</dbReference>
<dbReference type="NCBIfam" id="TIGR00229">
    <property type="entry name" value="sensory_box"/>
    <property type="match status" value="1"/>
</dbReference>
<dbReference type="Proteomes" id="UP001260980">
    <property type="component" value="Unassembled WGS sequence"/>
</dbReference>
<dbReference type="SUPFAM" id="SSF55785">
    <property type="entry name" value="PYP-like sensor domain (PAS domain)"/>
    <property type="match status" value="1"/>
</dbReference>
<feature type="transmembrane region" description="Helical" evidence="1">
    <location>
        <begin position="6"/>
        <end position="24"/>
    </location>
</feature>
<dbReference type="Pfam" id="PF03707">
    <property type="entry name" value="MHYT"/>
    <property type="match status" value="2"/>
</dbReference>
<evidence type="ECO:0000259" key="3">
    <source>
        <dbReference type="PROSITE" id="PS50924"/>
    </source>
</evidence>
<feature type="transmembrane region" description="Helical" evidence="1">
    <location>
        <begin position="212"/>
        <end position="233"/>
    </location>
</feature>
<feature type="transmembrane region" description="Helical" evidence="1">
    <location>
        <begin position="139"/>
        <end position="162"/>
    </location>
</feature>
<comment type="caution">
    <text evidence="4">The sequence shown here is derived from an EMBL/GenBank/DDBJ whole genome shotgun (WGS) entry which is preliminary data.</text>
</comment>
<dbReference type="RefSeq" id="WP_315949095.1">
    <property type="nucleotide sequence ID" value="NZ_JAWCUD010000001.1"/>
</dbReference>
<name>A0ABU3R695_9BACL</name>
<dbReference type="PROSITE" id="PS50112">
    <property type="entry name" value="PAS"/>
    <property type="match status" value="1"/>
</dbReference>
<dbReference type="SMART" id="SM00091">
    <property type="entry name" value="PAS"/>
    <property type="match status" value="1"/>
</dbReference>
<evidence type="ECO:0000313" key="4">
    <source>
        <dbReference type="EMBL" id="MDU0199787.1"/>
    </source>
</evidence>
<dbReference type="CDD" id="cd00130">
    <property type="entry name" value="PAS"/>
    <property type="match status" value="1"/>
</dbReference>
<protein>
    <submittedName>
        <fullName evidence="4">MHYT domain-containing protein</fullName>
    </submittedName>
</protein>
<reference evidence="4 5" key="1">
    <citation type="submission" date="2023-10" db="EMBL/GenBank/DDBJ databases">
        <title>Paenibacillus strain PFR10 Genome sequencing and assembly.</title>
        <authorList>
            <person name="Kim I."/>
        </authorList>
    </citation>
    <scope>NUCLEOTIDE SEQUENCE [LARGE SCALE GENOMIC DNA]</scope>
    <source>
        <strain evidence="4 5">PFR10</strain>
    </source>
</reference>